<dbReference type="RefSeq" id="WP_239151347.1">
    <property type="nucleotide sequence ID" value="NZ_BOPG01000009.1"/>
</dbReference>
<dbReference type="PRINTS" id="PR00081">
    <property type="entry name" value="GDHRDH"/>
</dbReference>
<dbReference type="GO" id="GO:0016491">
    <property type="term" value="F:oxidoreductase activity"/>
    <property type="evidence" value="ECO:0007669"/>
    <property type="project" value="UniProtKB-KW"/>
</dbReference>
<dbReference type="InterPro" id="IPR036291">
    <property type="entry name" value="NAD(P)-bd_dom_sf"/>
</dbReference>
<evidence type="ECO:0000313" key="2">
    <source>
        <dbReference type="EMBL" id="GIJ53685.1"/>
    </source>
</evidence>
<proteinExistence type="predicted"/>
<dbReference type="Proteomes" id="UP000612585">
    <property type="component" value="Unassembled WGS sequence"/>
</dbReference>
<evidence type="ECO:0008006" key="4">
    <source>
        <dbReference type="Google" id="ProtNLM"/>
    </source>
</evidence>
<keyword evidence="1" id="KW-0560">Oxidoreductase</keyword>
<dbReference type="EMBL" id="BOPG01000009">
    <property type="protein sequence ID" value="GIJ53685.1"/>
    <property type="molecule type" value="Genomic_DNA"/>
</dbReference>
<dbReference type="AlphaFoldDB" id="A0A8J3Z1M2"/>
<dbReference type="Pfam" id="PF00106">
    <property type="entry name" value="adh_short"/>
    <property type="match status" value="1"/>
</dbReference>
<keyword evidence="3" id="KW-1185">Reference proteome</keyword>
<sequence>MAGAARDLTGQVILITGASSGIGLAAATALAARGAGIVIVGRDKDRLREAVSQVAAAGGPRPLSYEADFTRLDDVHLLADQLRQRLRRIDVLASNAGLVVLGKKTTVDGHEETVQVNHLGGFLLAHLVREQLRGGRLVVTSSDVHKSRGIDPANLSANTGWAAYSASKSANILFAQEANRRWPDVTAVSFHPGVVRSRFSSGTLMRPLFSINPFLISPAKGADTLVWLASAQPNELQPGGFYVKRTLKTPAAHATDQQTAARLWDASLAAVGIGWASP</sequence>
<accession>A0A8J3Z1M2</accession>
<gene>
    <name evidence="2" type="ORF">Vau01_012010</name>
</gene>
<reference evidence="2" key="1">
    <citation type="submission" date="2021-01" db="EMBL/GenBank/DDBJ databases">
        <title>Whole genome shotgun sequence of Virgisporangium aurantiacum NBRC 16421.</title>
        <authorList>
            <person name="Komaki H."/>
            <person name="Tamura T."/>
        </authorList>
    </citation>
    <scope>NUCLEOTIDE SEQUENCE</scope>
    <source>
        <strain evidence="2">NBRC 16421</strain>
    </source>
</reference>
<organism evidence="2 3">
    <name type="scientific">Virgisporangium aurantiacum</name>
    <dbReference type="NCBI Taxonomy" id="175570"/>
    <lineage>
        <taxon>Bacteria</taxon>
        <taxon>Bacillati</taxon>
        <taxon>Actinomycetota</taxon>
        <taxon>Actinomycetes</taxon>
        <taxon>Micromonosporales</taxon>
        <taxon>Micromonosporaceae</taxon>
        <taxon>Virgisporangium</taxon>
    </lineage>
</organism>
<dbReference type="PANTHER" id="PTHR43157">
    <property type="entry name" value="PHOSPHATIDYLINOSITOL-GLYCAN BIOSYNTHESIS CLASS F PROTEIN-RELATED"/>
    <property type="match status" value="1"/>
</dbReference>
<dbReference type="InterPro" id="IPR002347">
    <property type="entry name" value="SDR_fam"/>
</dbReference>
<name>A0A8J3Z1M2_9ACTN</name>
<evidence type="ECO:0000256" key="1">
    <source>
        <dbReference type="ARBA" id="ARBA00023002"/>
    </source>
</evidence>
<protein>
    <recommendedName>
        <fullName evidence="4">Short-chain dehydrogenase</fullName>
    </recommendedName>
</protein>
<dbReference type="Gene3D" id="3.40.50.720">
    <property type="entry name" value="NAD(P)-binding Rossmann-like Domain"/>
    <property type="match status" value="1"/>
</dbReference>
<dbReference type="PANTHER" id="PTHR43157:SF31">
    <property type="entry name" value="PHOSPHATIDYLINOSITOL-GLYCAN BIOSYNTHESIS CLASS F PROTEIN"/>
    <property type="match status" value="1"/>
</dbReference>
<comment type="caution">
    <text evidence="2">The sequence shown here is derived from an EMBL/GenBank/DDBJ whole genome shotgun (WGS) entry which is preliminary data.</text>
</comment>
<dbReference type="SUPFAM" id="SSF51735">
    <property type="entry name" value="NAD(P)-binding Rossmann-fold domains"/>
    <property type="match status" value="1"/>
</dbReference>
<evidence type="ECO:0000313" key="3">
    <source>
        <dbReference type="Proteomes" id="UP000612585"/>
    </source>
</evidence>